<dbReference type="PROSITE" id="PS51375">
    <property type="entry name" value="PPR"/>
    <property type="match status" value="1"/>
</dbReference>
<dbReference type="Gene3D" id="1.25.40.10">
    <property type="entry name" value="Tetratricopeptide repeat domain"/>
    <property type="match status" value="4"/>
</dbReference>
<accession>A0AA36ISB7</accession>
<sequence>MVVTFNATISACEKATAWQEALWLLWELPRSRLRANLISFNSALSAAAAKGASAVEAVLLCMERQRLQKDVITFNAAIHSCESRWQRAFIYLQKLLQQDLLPTVVTCTSTVNVCEKADLWRQALLIKNLSSSWTLRPNVMTFNTALSALSNSWIRAHLLFAHLATRQMTPTTITCNALLSSCERAGLWHRALRRLPDLISFNSSISSCSRYGAWAVGLALFAALQLRYLEPNIVTCGSIAAACSACIMWQHALLFIAAADEKRVQLNVVSYNSAMSACEKGAEWQQALALFHDLCRRHLSPDITTCNAAISACDQASQWQAALLLLGLAEATVLQADVFSFTAAIGACSRSRQWQRSLLLLAEAFSRSVQPNALTLSAADPVPFPRGQHWLLRCLQDTLAKDLHG</sequence>
<name>A0AA36ISB7_9DINO</name>
<dbReference type="AlphaFoldDB" id="A0AA36ISB7"/>
<dbReference type="PANTHER" id="PTHR47936:SF1">
    <property type="entry name" value="PENTATRICOPEPTIDE REPEAT-CONTAINING PROTEIN GUN1, CHLOROPLASTIC"/>
    <property type="match status" value="1"/>
</dbReference>
<dbReference type="Pfam" id="PF01535">
    <property type="entry name" value="PPR"/>
    <property type="match status" value="2"/>
</dbReference>
<proteinExistence type="predicted"/>
<dbReference type="Proteomes" id="UP001178507">
    <property type="component" value="Unassembled WGS sequence"/>
</dbReference>
<dbReference type="InterPro" id="IPR011990">
    <property type="entry name" value="TPR-like_helical_dom_sf"/>
</dbReference>
<gene>
    <name evidence="3" type="ORF">EVOR1521_LOCUS17661</name>
</gene>
<dbReference type="Pfam" id="PF13041">
    <property type="entry name" value="PPR_2"/>
    <property type="match status" value="1"/>
</dbReference>
<dbReference type="InterPro" id="IPR002885">
    <property type="entry name" value="PPR_rpt"/>
</dbReference>
<evidence type="ECO:0000256" key="2">
    <source>
        <dbReference type="PROSITE-ProRule" id="PRU00708"/>
    </source>
</evidence>
<protein>
    <recommendedName>
        <fullName evidence="5">Pentatricopeptide repeat-containing protein, chloroplastic</fullName>
    </recommendedName>
</protein>
<keyword evidence="1" id="KW-0677">Repeat</keyword>
<keyword evidence="4" id="KW-1185">Reference proteome</keyword>
<organism evidence="3 4">
    <name type="scientific">Effrenium voratum</name>
    <dbReference type="NCBI Taxonomy" id="2562239"/>
    <lineage>
        <taxon>Eukaryota</taxon>
        <taxon>Sar</taxon>
        <taxon>Alveolata</taxon>
        <taxon>Dinophyceae</taxon>
        <taxon>Suessiales</taxon>
        <taxon>Symbiodiniaceae</taxon>
        <taxon>Effrenium</taxon>
    </lineage>
</organism>
<evidence type="ECO:0000313" key="3">
    <source>
        <dbReference type="EMBL" id="CAJ1392611.1"/>
    </source>
</evidence>
<comment type="caution">
    <text evidence="3">The sequence shown here is derived from an EMBL/GenBank/DDBJ whole genome shotgun (WGS) entry which is preliminary data.</text>
</comment>
<evidence type="ECO:0000256" key="1">
    <source>
        <dbReference type="ARBA" id="ARBA00022737"/>
    </source>
</evidence>
<reference evidence="3" key="1">
    <citation type="submission" date="2023-08" db="EMBL/GenBank/DDBJ databases">
        <authorList>
            <person name="Chen Y."/>
            <person name="Shah S."/>
            <person name="Dougan E. K."/>
            <person name="Thang M."/>
            <person name="Chan C."/>
        </authorList>
    </citation>
    <scope>NUCLEOTIDE SEQUENCE</scope>
</reference>
<evidence type="ECO:0000313" key="4">
    <source>
        <dbReference type="Proteomes" id="UP001178507"/>
    </source>
</evidence>
<evidence type="ECO:0008006" key="5">
    <source>
        <dbReference type="Google" id="ProtNLM"/>
    </source>
</evidence>
<feature type="repeat" description="PPR" evidence="2">
    <location>
        <begin position="267"/>
        <end position="301"/>
    </location>
</feature>
<dbReference type="NCBIfam" id="TIGR00756">
    <property type="entry name" value="PPR"/>
    <property type="match status" value="1"/>
</dbReference>
<dbReference type="PANTHER" id="PTHR47936">
    <property type="entry name" value="PPR_LONG DOMAIN-CONTAINING PROTEIN"/>
    <property type="match status" value="1"/>
</dbReference>
<dbReference type="EMBL" id="CAUJNA010002369">
    <property type="protein sequence ID" value="CAJ1392611.1"/>
    <property type="molecule type" value="Genomic_DNA"/>
</dbReference>